<dbReference type="PANTHER" id="PTHR42951:SF22">
    <property type="entry name" value="METALLO BETA-LACTAMASE SUPERFAMILY LIPOPROTEIN"/>
    <property type="match status" value="1"/>
</dbReference>
<evidence type="ECO:0000313" key="2">
    <source>
        <dbReference type="EMBL" id="SEN10276.1"/>
    </source>
</evidence>
<dbReference type="STRING" id="474960.SAMN05216180_2777"/>
<dbReference type="PROSITE" id="PS51671">
    <property type="entry name" value="ACT"/>
    <property type="match status" value="1"/>
</dbReference>
<dbReference type="AlphaFoldDB" id="A0A1H8DSY5"/>
<dbReference type="OrthoDB" id="9762152at2"/>
<name>A0A1H8DSY5_9FIRM</name>
<dbReference type="InterPro" id="IPR036866">
    <property type="entry name" value="RibonucZ/Hydroxyglut_hydro"/>
</dbReference>
<dbReference type="Gene3D" id="3.60.15.10">
    <property type="entry name" value="Ribonuclease Z/Hydroxyacylglutathione hydrolase-like"/>
    <property type="match status" value="1"/>
</dbReference>
<dbReference type="SMART" id="SM00849">
    <property type="entry name" value="Lactamase_B"/>
    <property type="match status" value="1"/>
</dbReference>
<dbReference type="SUPFAM" id="SSF56281">
    <property type="entry name" value="Metallo-hydrolase/oxidoreductase"/>
    <property type="match status" value="1"/>
</dbReference>
<organism evidence="2 3">
    <name type="scientific">Hydrogenoanaerobacterium saccharovorans</name>
    <dbReference type="NCBI Taxonomy" id="474960"/>
    <lineage>
        <taxon>Bacteria</taxon>
        <taxon>Bacillati</taxon>
        <taxon>Bacillota</taxon>
        <taxon>Clostridia</taxon>
        <taxon>Eubacteriales</taxon>
        <taxon>Oscillospiraceae</taxon>
        <taxon>Hydrogenoanaerobacterium</taxon>
    </lineage>
</organism>
<dbReference type="EMBL" id="FOCG01000003">
    <property type="protein sequence ID" value="SEN10276.1"/>
    <property type="molecule type" value="Genomic_DNA"/>
</dbReference>
<accession>A0A1H8DSY5</accession>
<dbReference type="PANTHER" id="PTHR42951">
    <property type="entry name" value="METALLO-BETA-LACTAMASE DOMAIN-CONTAINING"/>
    <property type="match status" value="1"/>
</dbReference>
<evidence type="ECO:0000313" key="3">
    <source>
        <dbReference type="Proteomes" id="UP000199158"/>
    </source>
</evidence>
<dbReference type="InterPro" id="IPR050855">
    <property type="entry name" value="NDM-1-like"/>
</dbReference>
<proteinExistence type="predicted"/>
<evidence type="ECO:0000259" key="1">
    <source>
        <dbReference type="PROSITE" id="PS51671"/>
    </source>
</evidence>
<gene>
    <name evidence="2" type="ORF">SAMN05216180_2777</name>
</gene>
<protein>
    <submittedName>
        <fullName evidence="2">Metallo-beta-lactamase superfamily protein</fullName>
    </submittedName>
</protein>
<dbReference type="Pfam" id="PF00753">
    <property type="entry name" value="Lactamase_B"/>
    <property type="match status" value="1"/>
</dbReference>
<sequence>MKGAASVNNKQIGLKNGSDPVKTYVTNVPDKAGAFLLASKIIMQNGGNITRVSYNKAVDLHTMFIDVQGNSRNLDAISQQLQTIGYLNSCLAETRVMMVELQIADKSGELYPVLKILDRYDINISYINSGSNGSGYQNFRMGLLIENPKMVKLLLDDISEHCPIDILQYDASETILDNTIFYIRLANDMQKMFHLSTEHTMEFISEANRILQFLQDKGENPHKVFDYIRRFAAFIKSHEGDQFNADVSCRQMSAAVKLHTIEPPCGSNTYVLETKDELVLIDTGFAVYAHEILNLLRKLFPDWDTKKKRIFITHADVDHCGLLSVITDAEIWLNRKSAESLRLQYQNQPDFREQKSFCMGYSKLSRIITSYQPPEPSRFRLLDDDTTPQEHEELLKIGAFTVGDLDFEVFEGSGGHLYGEMVFLCRKQNIMFTGDILVNISGFSFERAEFNSLAPYLMTTVNINSKRATAMRRQVTDLIERTEQEKGMPCLVLGGHGPHSRLQGGKLVTAEHAL</sequence>
<dbReference type="Proteomes" id="UP000199158">
    <property type="component" value="Unassembled WGS sequence"/>
</dbReference>
<dbReference type="InterPro" id="IPR001279">
    <property type="entry name" value="Metallo-B-lactamas"/>
</dbReference>
<dbReference type="InterPro" id="IPR002912">
    <property type="entry name" value="ACT_dom"/>
</dbReference>
<feature type="domain" description="ACT" evidence="1">
    <location>
        <begin position="98"/>
        <end position="172"/>
    </location>
</feature>
<reference evidence="2 3" key="1">
    <citation type="submission" date="2016-10" db="EMBL/GenBank/DDBJ databases">
        <authorList>
            <person name="de Groot N.N."/>
        </authorList>
    </citation>
    <scope>NUCLEOTIDE SEQUENCE [LARGE SCALE GENOMIC DNA]</scope>
    <source>
        <strain evidence="2 3">CGMCC 1.5070</strain>
    </source>
</reference>
<keyword evidence="3" id="KW-1185">Reference proteome</keyword>